<feature type="chain" id="PRO_5046391539" evidence="1">
    <location>
        <begin position="25"/>
        <end position="262"/>
    </location>
</feature>
<sequence>MKKVVIASGIAIALIGGVAVSNLAMNDSGVTLSETEEAGKTEENPILRKDLENFDEIMTEQMSKFKGLNDESMYNLLNHTFENTEWTFESDDYNMMLFHGTQNDKEYYIFFNYQKESISIILDGESISKSKEEFNDWLSQFAINDSEVTLSETEDVTESQENPILREDLENFDEIMTEQMSKFKGPNDESMYDLLNHTFENTEWTFESDDYNMMLFHGTQNDKEYYIFFNYQKESISIILDGESISKSKEEFNEWLSTGFLS</sequence>
<reference evidence="2 3" key="1">
    <citation type="submission" date="2023-08" db="EMBL/GenBank/DDBJ databases">
        <authorList>
            <person name="Park J.-S."/>
        </authorList>
    </citation>
    <scope>NUCLEOTIDE SEQUENCE [LARGE SCALE GENOMIC DNA]</scope>
    <source>
        <strain evidence="2 3">2205SS18-9</strain>
    </source>
</reference>
<proteinExistence type="predicted"/>
<name>A0ABT9J272_9BACL</name>
<evidence type="ECO:0000313" key="3">
    <source>
        <dbReference type="Proteomes" id="UP001231941"/>
    </source>
</evidence>
<organism evidence="2 3">
    <name type="scientific">Chengkuizengella axinellae</name>
    <dbReference type="NCBI Taxonomy" id="3064388"/>
    <lineage>
        <taxon>Bacteria</taxon>
        <taxon>Bacillati</taxon>
        <taxon>Bacillota</taxon>
        <taxon>Bacilli</taxon>
        <taxon>Bacillales</taxon>
        <taxon>Paenibacillaceae</taxon>
        <taxon>Chengkuizengella</taxon>
    </lineage>
</organism>
<dbReference type="EMBL" id="JAVAMP010000009">
    <property type="protein sequence ID" value="MDP5275707.1"/>
    <property type="molecule type" value="Genomic_DNA"/>
</dbReference>
<keyword evidence="1" id="KW-0732">Signal</keyword>
<gene>
    <name evidence="2" type="ORF">Q5Y73_16475</name>
</gene>
<protein>
    <submittedName>
        <fullName evidence="2">Uncharacterized protein</fullName>
    </submittedName>
</protein>
<dbReference type="RefSeq" id="WP_305993016.1">
    <property type="nucleotide sequence ID" value="NZ_JAVAMP010000009.1"/>
</dbReference>
<evidence type="ECO:0000256" key="1">
    <source>
        <dbReference type="SAM" id="SignalP"/>
    </source>
</evidence>
<feature type="signal peptide" evidence="1">
    <location>
        <begin position="1"/>
        <end position="24"/>
    </location>
</feature>
<evidence type="ECO:0000313" key="2">
    <source>
        <dbReference type="EMBL" id="MDP5275707.1"/>
    </source>
</evidence>
<accession>A0ABT9J272</accession>
<dbReference type="Proteomes" id="UP001231941">
    <property type="component" value="Unassembled WGS sequence"/>
</dbReference>
<keyword evidence="3" id="KW-1185">Reference proteome</keyword>
<comment type="caution">
    <text evidence="2">The sequence shown here is derived from an EMBL/GenBank/DDBJ whole genome shotgun (WGS) entry which is preliminary data.</text>
</comment>